<evidence type="ECO:0000256" key="6">
    <source>
        <dbReference type="SAM" id="Phobius"/>
    </source>
</evidence>
<keyword evidence="3 6" id="KW-0812">Transmembrane</keyword>
<dbReference type="InterPro" id="IPR052027">
    <property type="entry name" value="PspC"/>
</dbReference>
<feature type="domain" description="Phage shock protein PspC N-terminal" evidence="7">
    <location>
        <begin position="8"/>
        <end position="65"/>
    </location>
</feature>
<gene>
    <name evidence="8" type="ORF">GA0061070_1007106</name>
</gene>
<accession>A0A1C4BER1</accession>
<name>A0A1C4BER1_9ENTR</name>
<keyword evidence="4 6" id="KW-1133">Transmembrane helix</keyword>
<evidence type="ECO:0000256" key="1">
    <source>
        <dbReference type="ARBA" id="ARBA00004162"/>
    </source>
</evidence>
<protein>
    <submittedName>
        <fullName evidence="8">Phage shock protein C (PspC) family protein</fullName>
    </submittedName>
</protein>
<dbReference type="PANTHER" id="PTHR33885">
    <property type="entry name" value="PHAGE SHOCK PROTEIN C"/>
    <property type="match status" value="1"/>
</dbReference>
<dbReference type="AlphaFoldDB" id="A0A1C4BER1"/>
<dbReference type="PANTHER" id="PTHR33885:SF3">
    <property type="entry name" value="PHAGE SHOCK PROTEIN C"/>
    <property type="match status" value="1"/>
</dbReference>
<comment type="subcellular location">
    <subcellularLocation>
        <location evidence="1">Cell membrane</location>
        <topology evidence="1">Single-pass membrane protein</topology>
    </subcellularLocation>
</comment>
<sequence length="119" mass="13587">MATLDLNKKLWRIPQRGKLGGVCAGIAQYLDVKVKVVRILAILAMFFGLFFFVVAAYIVLFFVLDPLPDNYAEEESVPSSSELLDTVDAQLAEGEYRLRQMERYVTSDSFSLRSRFRQL</sequence>
<evidence type="ECO:0000256" key="5">
    <source>
        <dbReference type="ARBA" id="ARBA00023136"/>
    </source>
</evidence>
<evidence type="ECO:0000256" key="2">
    <source>
        <dbReference type="ARBA" id="ARBA00022475"/>
    </source>
</evidence>
<evidence type="ECO:0000256" key="3">
    <source>
        <dbReference type="ARBA" id="ARBA00022692"/>
    </source>
</evidence>
<dbReference type="NCBIfam" id="TIGR02978">
    <property type="entry name" value="phageshock_pspC"/>
    <property type="match status" value="1"/>
</dbReference>
<dbReference type="GO" id="GO:0005886">
    <property type="term" value="C:plasma membrane"/>
    <property type="evidence" value="ECO:0007669"/>
    <property type="project" value="UniProtKB-SubCell"/>
</dbReference>
<dbReference type="RefSeq" id="WP_090134251.1">
    <property type="nucleotide sequence ID" value="NZ_FMBC01000007.1"/>
</dbReference>
<proteinExistence type="predicted"/>
<keyword evidence="2" id="KW-1003">Cell membrane</keyword>
<dbReference type="OrthoDB" id="7359894at2"/>
<reference evidence="9" key="1">
    <citation type="submission" date="2016-08" db="EMBL/GenBank/DDBJ databases">
        <authorList>
            <person name="Varghese N."/>
            <person name="Submissions Spin"/>
        </authorList>
    </citation>
    <scope>NUCLEOTIDE SEQUENCE [LARGE SCALE GENOMIC DNA]</scope>
    <source>
        <strain evidence="9">REICA_142</strain>
    </source>
</reference>
<evidence type="ECO:0000313" key="9">
    <source>
        <dbReference type="Proteomes" id="UP000198515"/>
    </source>
</evidence>
<feature type="transmembrane region" description="Helical" evidence="6">
    <location>
        <begin position="39"/>
        <end position="64"/>
    </location>
</feature>
<evidence type="ECO:0000313" key="8">
    <source>
        <dbReference type="EMBL" id="SCC05333.1"/>
    </source>
</evidence>
<dbReference type="Proteomes" id="UP000198515">
    <property type="component" value="Unassembled WGS sequence"/>
</dbReference>
<dbReference type="InterPro" id="IPR014320">
    <property type="entry name" value="Phageshock_PspC"/>
</dbReference>
<keyword evidence="5 6" id="KW-0472">Membrane</keyword>
<organism evidence="8 9">
    <name type="scientific">Kosakonia oryziphila</name>
    <dbReference type="NCBI Taxonomy" id="1005667"/>
    <lineage>
        <taxon>Bacteria</taxon>
        <taxon>Pseudomonadati</taxon>
        <taxon>Pseudomonadota</taxon>
        <taxon>Gammaproteobacteria</taxon>
        <taxon>Enterobacterales</taxon>
        <taxon>Enterobacteriaceae</taxon>
        <taxon>Kosakonia</taxon>
    </lineage>
</organism>
<evidence type="ECO:0000259" key="7">
    <source>
        <dbReference type="Pfam" id="PF04024"/>
    </source>
</evidence>
<dbReference type="InterPro" id="IPR007168">
    <property type="entry name" value="Phageshock_PspC_N"/>
</dbReference>
<dbReference type="NCBIfam" id="NF007973">
    <property type="entry name" value="PRK10697.1"/>
    <property type="match status" value="1"/>
</dbReference>
<dbReference type="EMBL" id="FMBC01000007">
    <property type="protein sequence ID" value="SCC05333.1"/>
    <property type="molecule type" value="Genomic_DNA"/>
</dbReference>
<evidence type="ECO:0000256" key="4">
    <source>
        <dbReference type="ARBA" id="ARBA00022989"/>
    </source>
</evidence>
<dbReference type="Pfam" id="PF04024">
    <property type="entry name" value="PspC"/>
    <property type="match status" value="1"/>
</dbReference>
<keyword evidence="9" id="KW-1185">Reference proteome</keyword>